<dbReference type="EMBL" id="JAPNUD010000220">
    <property type="protein sequence ID" value="MDA0646731.1"/>
    <property type="molecule type" value="Genomic_DNA"/>
</dbReference>
<sequence length="343" mass="37010">MERILAAAAAVLGEEVSGPVDLGGSSRSHVLRCATPGGGTVVVKAYREVAGFAAEAAGLPFCGGSGPRLLAVDPSFPLVVMSDLGVAPSLADLLLGESAEAARDGLLAWARTYGRIAVAGAGRRREWERARAVYSGGEARRRLLSGLGEVLPSVPAGLDAELAALEADQERFPVFSPGDICPDNNLLTAGGMRVLDFERAGYHSAFLDAAYVRMPFATCWCVFRLPPGQAAEIEDAYREEVVVVHPELADDGLWAAGVRQAVATWTMFMTWAMLPGARERDRPTHSTRTPVPSRRQLLRHRWGYLLEHLDAGEFPAVQEAVRACLETTAHWEVAELPYYPAYR</sequence>
<dbReference type="SUPFAM" id="SSF56112">
    <property type="entry name" value="Protein kinase-like (PK-like)"/>
    <property type="match status" value="1"/>
</dbReference>
<dbReference type="Proteomes" id="UP001212498">
    <property type="component" value="Unassembled WGS sequence"/>
</dbReference>
<dbReference type="InterPro" id="IPR011009">
    <property type="entry name" value="Kinase-like_dom_sf"/>
</dbReference>
<dbReference type="Gene3D" id="3.30.200.20">
    <property type="entry name" value="Phosphorylase Kinase, domain 1"/>
    <property type="match status" value="1"/>
</dbReference>
<evidence type="ECO:0000313" key="1">
    <source>
        <dbReference type="EMBL" id="MDA0646731.1"/>
    </source>
</evidence>
<dbReference type="RefSeq" id="WP_271279929.1">
    <property type="nucleotide sequence ID" value="NZ_BAABFD010000003.1"/>
</dbReference>
<reference evidence="1 2" key="1">
    <citation type="submission" date="2022-11" db="EMBL/GenBank/DDBJ databases">
        <title>Nonomuraea corallina sp. nov., a new species of the genus Nonomuraea isolated from sea side sediment in Thai sea.</title>
        <authorList>
            <person name="Ngamcharungchit C."/>
            <person name="Matsumoto A."/>
            <person name="Suriyachadkun C."/>
            <person name="Panbangred W."/>
            <person name="Inahashi Y."/>
            <person name="Intra B."/>
        </authorList>
    </citation>
    <scope>NUCLEOTIDE SEQUENCE [LARGE SCALE GENOMIC DNA]</scope>
    <source>
        <strain evidence="1 2">DSM 43553</strain>
    </source>
</reference>
<organism evidence="1 2">
    <name type="scientific">Nonomuraea ferruginea</name>
    <dbReference type="NCBI Taxonomy" id="46174"/>
    <lineage>
        <taxon>Bacteria</taxon>
        <taxon>Bacillati</taxon>
        <taxon>Actinomycetota</taxon>
        <taxon>Actinomycetes</taxon>
        <taxon>Streptosporangiales</taxon>
        <taxon>Streptosporangiaceae</taxon>
        <taxon>Nonomuraea</taxon>
    </lineage>
</organism>
<name>A0ABT4TB17_9ACTN</name>
<comment type="caution">
    <text evidence="1">The sequence shown here is derived from an EMBL/GenBank/DDBJ whole genome shotgun (WGS) entry which is preliminary data.</text>
</comment>
<keyword evidence="2" id="KW-1185">Reference proteome</keyword>
<protein>
    <recommendedName>
        <fullName evidence="3">Phosphotransferase family enzyme</fullName>
    </recommendedName>
</protein>
<evidence type="ECO:0000313" key="2">
    <source>
        <dbReference type="Proteomes" id="UP001212498"/>
    </source>
</evidence>
<proteinExistence type="predicted"/>
<gene>
    <name evidence="1" type="ORF">OUY24_39415</name>
</gene>
<accession>A0ABT4TB17</accession>
<evidence type="ECO:0008006" key="3">
    <source>
        <dbReference type="Google" id="ProtNLM"/>
    </source>
</evidence>